<protein>
    <submittedName>
        <fullName evidence="2">Uncharacterized protein</fullName>
    </submittedName>
</protein>
<feature type="transmembrane region" description="Helical" evidence="1">
    <location>
        <begin position="66"/>
        <end position="89"/>
    </location>
</feature>
<keyword evidence="1" id="KW-1133">Transmembrane helix</keyword>
<evidence type="ECO:0000313" key="2">
    <source>
        <dbReference type="EMBL" id="AXE19346.1"/>
    </source>
</evidence>
<accession>A0A344TL25</accession>
<dbReference type="RefSeq" id="WP_114068129.1">
    <property type="nucleotide sequence ID" value="NZ_CP030850.1"/>
</dbReference>
<dbReference type="AlphaFoldDB" id="A0A344TL25"/>
<keyword evidence="3" id="KW-1185">Reference proteome</keyword>
<reference evidence="2 3" key="1">
    <citation type="submission" date="2018-07" db="EMBL/GenBank/DDBJ databases">
        <title>Genome sequencing of Runella.</title>
        <authorList>
            <person name="Baek M.-G."/>
            <person name="Yi H."/>
        </authorList>
    </citation>
    <scope>NUCLEOTIDE SEQUENCE [LARGE SCALE GENOMIC DNA]</scope>
    <source>
        <strain evidence="2 3">HYN0085</strain>
    </source>
</reference>
<dbReference type="Proteomes" id="UP000251993">
    <property type="component" value="Chromosome"/>
</dbReference>
<keyword evidence="1" id="KW-0472">Membrane</keyword>
<feature type="transmembrane region" description="Helical" evidence="1">
    <location>
        <begin position="12"/>
        <end position="29"/>
    </location>
</feature>
<dbReference type="OrthoDB" id="1121875at2"/>
<name>A0A344TL25_9BACT</name>
<keyword evidence="1" id="KW-0812">Transmembrane</keyword>
<dbReference type="EMBL" id="CP030850">
    <property type="protein sequence ID" value="AXE19346.1"/>
    <property type="molecule type" value="Genomic_DNA"/>
</dbReference>
<evidence type="ECO:0000313" key="3">
    <source>
        <dbReference type="Proteomes" id="UP000251993"/>
    </source>
</evidence>
<organism evidence="2 3">
    <name type="scientific">Runella rosea</name>
    <dbReference type="NCBI Taxonomy" id="2259595"/>
    <lineage>
        <taxon>Bacteria</taxon>
        <taxon>Pseudomonadati</taxon>
        <taxon>Bacteroidota</taxon>
        <taxon>Cytophagia</taxon>
        <taxon>Cytophagales</taxon>
        <taxon>Spirosomataceae</taxon>
        <taxon>Runella</taxon>
    </lineage>
</organism>
<evidence type="ECO:0000256" key="1">
    <source>
        <dbReference type="SAM" id="Phobius"/>
    </source>
</evidence>
<proteinExistence type="predicted"/>
<dbReference type="KEGG" id="run:DR864_17135"/>
<sequence>MLFSQRIRKTIANGILVLFALMLLNGIVFRHAHKLSSGKIITHAHPYKPSNPNTPFQPNDHSSNEIFLLDTVTNAVFVGLTLTVALASVKISQIFFLQNQSFYLLTAYRKPFFGNFSHRGPPTHQC</sequence>
<gene>
    <name evidence="2" type="ORF">DR864_17135</name>
</gene>